<comment type="caution">
    <text evidence="2">The sequence shown here is derived from an EMBL/GenBank/DDBJ whole genome shotgun (WGS) entry which is preliminary data.</text>
</comment>
<evidence type="ECO:0000313" key="2">
    <source>
        <dbReference type="EMBL" id="OOH94326.1"/>
    </source>
</evidence>
<dbReference type="GO" id="GO:0004181">
    <property type="term" value="F:metallocarboxypeptidase activity"/>
    <property type="evidence" value="ECO:0007669"/>
    <property type="project" value="InterPro"/>
</dbReference>
<dbReference type="eggNOG" id="COG2866">
    <property type="taxonomic scope" value="Bacteria"/>
</dbReference>
<name>A0A1V3TY52_ELIME</name>
<accession>A0A1V3TY52</accession>
<dbReference type="Proteomes" id="UP000188947">
    <property type="component" value="Unassembled WGS sequence"/>
</dbReference>
<dbReference type="AlphaFoldDB" id="A0A1V3TY52"/>
<dbReference type="STRING" id="238.BBD35_12635"/>
<feature type="domain" description="Peptidase M14" evidence="1">
    <location>
        <begin position="27"/>
        <end position="130"/>
    </location>
</feature>
<evidence type="ECO:0000259" key="1">
    <source>
        <dbReference type="Pfam" id="PF00246"/>
    </source>
</evidence>
<dbReference type="Gene3D" id="3.40.630.10">
    <property type="entry name" value="Zn peptidases"/>
    <property type="match status" value="1"/>
</dbReference>
<dbReference type="SUPFAM" id="SSF53187">
    <property type="entry name" value="Zn-dependent exopeptidases"/>
    <property type="match status" value="1"/>
</dbReference>
<proteinExistence type="predicted"/>
<dbReference type="GO" id="GO:0008270">
    <property type="term" value="F:zinc ion binding"/>
    <property type="evidence" value="ECO:0007669"/>
    <property type="project" value="InterPro"/>
</dbReference>
<reference evidence="2 3" key="1">
    <citation type="submission" date="2016-11" db="EMBL/GenBank/DDBJ databases">
        <title>Genome sequence and comparative genomic analysis of clinical strain Elizabethkingia meningoseptica 61421 PRCM.</title>
        <authorList>
            <person name="Wang M."/>
            <person name="Hu S."/>
            <person name="Cao L."/>
            <person name="Jiang T."/>
            <person name="Zhou Y."/>
            <person name="Ming D."/>
        </authorList>
    </citation>
    <scope>NUCLEOTIDE SEQUENCE [LARGE SCALE GENOMIC DNA]</scope>
    <source>
        <strain evidence="2 3">61421 PRCM</strain>
    </source>
</reference>
<sequence length="369" mass="42688">MASVFEYFTDVNFPNRYILPKNLFFFLQENYSDYISEVGQSVLGQPVYKFSIGNGPVNVLAWSQMHGNESTATLAMLDLLYSLDKNEDLKERLFSKITLDFIFMLNPDGSEKWTRRNALDIDMNRDFLKEASPEIKILKRIAKEKEYDYALNLHDQRTIFTTDGKHPATLSFLSPSFDQERSLNDNRKKSMAIIAHIYSDLKNKMPNRIGRYTDEFYPTSTGDNFMLSGIPTILFEGGHSENDYLRQETRKYYTIALYDALAAMSIIPGQTLGYETYFDIPENQQTHYDVIYRNVKLNTDFDCILDVAVQYKEVVKEGDEEISFVPIVVEVGDIGKKKAWKEIDATGKKFICERKFPKLDEEVNFSLES</sequence>
<dbReference type="OrthoDB" id="1119199at2"/>
<dbReference type="Pfam" id="PF00246">
    <property type="entry name" value="Peptidase_M14"/>
    <property type="match status" value="1"/>
</dbReference>
<evidence type="ECO:0000313" key="3">
    <source>
        <dbReference type="Proteomes" id="UP000188947"/>
    </source>
</evidence>
<organism evidence="2 3">
    <name type="scientific">Elizabethkingia meningoseptica</name>
    <name type="common">Chryseobacterium meningosepticum</name>
    <dbReference type="NCBI Taxonomy" id="238"/>
    <lineage>
        <taxon>Bacteria</taxon>
        <taxon>Pseudomonadati</taxon>
        <taxon>Bacteroidota</taxon>
        <taxon>Flavobacteriia</taxon>
        <taxon>Flavobacteriales</taxon>
        <taxon>Weeksellaceae</taxon>
        <taxon>Elizabethkingia</taxon>
    </lineage>
</organism>
<gene>
    <name evidence="2" type="ORF">BMF97_13315</name>
</gene>
<dbReference type="GO" id="GO:0006508">
    <property type="term" value="P:proteolysis"/>
    <property type="evidence" value="ECO:0007669"/>
    <property type="project" value="InterPro"/>
</dbReference>
<protein>
    <submittedName>
        <fullName evidence="2">Peptidase M14</fullName>
    </submittedName>
</protein>
<dbReference type="EMBL" id="MPOG01000014">
    <property type="protein sequence ID" value="OOH94326.1"/>
    <property type="molecule type" value="Genomic_DNA"/>
</dbReference>
<keyword evidence="3" id="KW-1185">Reference proteome</keyword>
<dbReference type="RefSeq" id="WP_069214225.1">
    <property type="nucleotide sequence ID" value="NZ_CP016378.1"/>
</dbReference>
<dbReference type="InterPro" id="IPR000834">
    <property type="entry name" value="Peptidase_M14"/>
</dbReference>